<evidence type="ECO:0000256" key="3">
    <source>
        <dbReference type="ARBA" id="ARBA00022691"/>
    </source>
</evidence>
<sequence length="305" mass="34036">MGSKKLQLKSLRTGRPPTARPARSMSRKASRALINGHHQLEKKRRQAADKGDKKTEESLCAEIAALGGLDHYQQASLQGQSLERGGDTSRVLLEWLPVREMRVSGQRLRMLEIGSLSTSNACSVSGLFDMVHIDLCSKEPGIVQQDFMERPLPETEADRFDIISLSLVLNFVPDTAVRGQMLARTLSFLRANANDSPSGSASVPLPSLFLVLPRSCVTNSRYLTEARLKELMETLGYEMVKARTSQKLSYGLWKRTRPMATDGTRFIKQQVNPGRRRNNFVITLDHTAAKQPIFPSTRRRLSSDG</sequence>
<feature type="binding site" evidence="4">
    <location>
        <position position="114"/>
    </location>
    <ligand>
        <name>S-adenosyl-L-methionine</name>
        <dbReference type="ChEBI" id="CHEBI:59789"/>
    </ligand>
</feature>
<keyword evidence="3 4" id="KW-0949">S-adenosyl-L-methionine</keyword>
<feature type="compositionally biased region" description="Low complexity" evidence="5">
    <location>
        <begin position="13"/>
        <end position="23"/>
    </location>
</feature>
<dbReference type="GeneID" id="68358207"/>
<protein>
    <recommendedName>
        <fullName evidence="4">25S rRNA adenine-N(1) methyltransferase</fullName>
        <ecNumber evidence="4">2.1.1.-</ecNumber>
    </recommendedName>
</protein>
<proteinExistence type="inferred from homology"/>
<dbReference type="SUPFAM" id="SSF53335">
    <property type="entry name" value="S-adenosyl-L-methionine-dependent methyltransferases"/>
    <property type="match status" value="1"/>
</dbReference>
<reference evidence="6" key="1">
    <citation type="submission" date="2021-09" db="EMBL/GenBank/DDBJ databases">
        <title>A high-quality genome of the endoparasitic fungus Hirsutella rhossiliensis with a comparison of Hirsutella genomes reveals transposable elements contributing to genome size variation.</title>
        <authorList>
            <person name="Lin R."/>
            <person name="Jiao Y."/>
            <person name="Sun X."/>
            <person name="Ling J."/>
            <person name="Xie B."/>
            <person name="Cheng X."/>
        </authorList>
    </citation>
    <scope>NUCLEOTIDE SEQUENCE</scope>
    <source>
        <strain evidence="6">HR02</strain>
    </source>
</reference>
<dbReference type="AlphaFoldDB" id="A0A9P8MVS4"/>
<evidence type="ECO:0000256" key="4">
    <source>
        <dbReference type="HAMAP-Rule" id="MF_03044"/>
    </source>
</evidence>
<evidence type="ECO:0000313" key="6">
    <source>
        <dbReference type="EMBL" id="KAH0960057.1"/>
    </source>
</evidence>
<gene>
    <name evidence="6" type="ORF">HRG_09078</name>
</gene>
<dbReference type="EMBL" id="JAIZPD010000011">
    <property type="protein sequence ID" value="KAH0960057.1"/>
    <property type="molecule type" value="Genomic_DNA"/>
</dbReference>
<dbReference type="Proteomes" id="UP000824596">
    <property type="component" value="Unassembled WGS sequence"/>
</dbReference>
<dbReference type="GO" id="GO:0016433">
    <property type="term" value="F:rRNA (adenine) methyltransferase activity"/>
    <property type="evidence" value="ECO:0007669"/>
    <property type="project" value="UniProtKB-UniRule"/>
</dbReference>
<comment type="caution">
    <text evidence="6">The sequence shown here is derived from an EMBL/GenBank/DDBJ whole genome shotgun (WGS) entry which is preliminary data.</text>
</comment>
<organism evidence="6 7">
    <name type="scientific">Hirsutella rhossiliensis</name>
    <dbReference type="NCBI Taxonomy" id="111463"/>
    <lineage>
        <taxon>Eukaryota</taxon>
        <taxon>Fungi</taxon>
        <taxon>Dikarya</taxon>
        <taxon>Ascomycota</taxon>
        <taxon>Pezizomycotina</taxon>
        <taxon>Sordariomycetes</taxon>
        <taxon>Hypocreomycetidae</taxon>
        <taxon>Hypocreales</taxon>
        <taxon>Ophiocordycipitaceae</taxon>
        <taxon>Hirsutella</taxon>
    </lineage>
</organism>
<name>A0A9P8MVS4_9HYPO</name>
<comment type="function">
    <text evidence="4">S-adenosyl-L-methionine-dependent methyltransferase that specifically methylates the N(1) position of an adenine present in helix 65 in 25S rRNA.</text>
</comment>
<dbReference type="GO" id="GO:0005730">
    <property type="term" value="C:nucleolus"/>
    <property type="evidence" value="ECO:0007669"/>
    <property type="project" value="UniProtKB-SubCell"/>
</dbReference>
<accession>A0A9P8MVS4</accession>
<feature type="region of interest" description="Disordered" evidence="5">
    <location>
        <begin position="1"/>
        <end position="54"/>
    </location>
</feature>
<keyword evidence="1 4" id="KW-0489">Methyltransferase</keyword>
<dbReference type="PANTHER" id="PTHR21008:SF1">
    <property type="entry name" value="25S RRNA (ADENINE(2142)-N(1))-METHYLTRANSFERASE"/>
    <property type="match status" value="1"/>
</dbReference>
<comment type="similarity">
    <text evidence="4">Belongs to the BMT2 family.</text>
</comment>
<dbReference type="EC" id="2.1.1.-" evidence="4"/>
<dbReference type="Pfam" id="PF11968">
    <property type="entry name" value="Bmt2"/>
    <property type="match status" value="1"/>
</dbReference>
<keyword evidence="2 4" id="KW-0808">Transferase</keyword>
<keyword evidence="4" id="KW-0539">Nucleus</keyword>
<evidence type="ECO:0000256" key="2">
    <source>
        <dbReference type="ARBA" id="ARBA00022679"/>
    </source>
</evidence>
<dbReference type="RefSeq" id="XP_044717570.1">
    <property type="nucleotide sequence ID" value="XM_044867549.1"/>
</dbReference>
<dbReference type="OrthoDB" id="5954793at2759"/>
<dbReference type="PANTHER" id="PTHR21008">
    <property type="entry name" value="S-ADENOSYLMETHIONINE SENSOR UPSTREAM OF MTORC1-RELATED"/>
    <property type="match status" value="1"/>
</dbReference>
<keyword evidence="7" id="KW-1185">Reference proteome</keyword>
<evidence type="ECO:0000313" key="7">
    <source>
        <dbReference type="Proteomes" id="UP000824596"/>
    </source>
</evidence>
<dbReference type="HAMAP" id="MF_03044">
    <property type="entry name" value="BMT2"/>
    <property type="match status" value="1"/>
</dbReference>
<comment type="subcellular location">
    <subcellularLocation>
        <location evidence="4">Nucleus</location>
        <location evidence="4">Nucleolus</location>
    </subcellularLocation>
</comment>
<dbReference type="InterPro" id="IPR029063">
    <property type="entry name" value="SAM-dependent_MTases_sf"/>
</dbReference>
<feature type="binding site" evidence="4">
    <location>
        <position position="134"/>
    </location>
    <ligand>
        <name>S-adenosyl-L-methionine</name>
        <dbReference type="ChEBI" id="CHEBI:59789"/>
    </ligand>
</feature>
<dbReference type="InterPro" id="IPR021867">
    <property type="entry name" value="Bmt2/SAMTOR"/>
</dbReference>
<evidence type="ECO:0000256" key="1">
    <source>
        <dbReference type="ARBA" id="ARBA00022603"/>
    </source>
</evidence>
<evidence type="ECO:0000256" key="5">
    <source>
        <dbReference type="SAM" id="MobiDB-lite"/>
    </source>
</evidence>